<evidence type="ECO:0000313" key="2">
    <source>
        <dbReference type="EMBL" id="OAV00611.1"/>
    </source>
</evidence>
<evidence type="ECO:0000313" key="1">
    <source>
        <dbReference type="EMBL" id="OAU95601.1"/>
    </source>
</evidence>
<proteinExistence type="predicted"/>
<dbReference type="AlphaFoldDB" id="A0A198UGS0"/>
<dbReference type="PATRIC" id="fig|480.236.peg.778"/>
<evidence type="ECO:0000313" key="3">
    <source>
        <dbReference type="Proteomes" id="UP000078228"/>
    </source>
</evidence>
<reference evidence="3 4" key="1">
    <citation type="journal article" date="2016" name="Genome Biol. Evol.">
        <title>Comparative Genomic Analyses of the Moraxella catarrhalis Serosensitive and Seroresistant Lineages Demonstrate Their Independent Evolution.</title>
        <authorList>
            <person name="Earl J.P."/>
            <person name="de Vries S.P."/>
            <person name="Ahmed A."/>
            <person name="Powell E."/>
            <person name="Schultz M.P."/>
            <person name="Hermans P.W."/>
            <person name="Hill D.J."/>
            <person name="Zhou Z."/>
            <person name="Constantinidou C.I."/>
            <person name="Hu F.Z."/>
            <person name="Bootsma H.J."/>
            <person name="Ehrlich G.D."/>
        </authorList>
    </citation>
    <scope>NUCLEOTIDE SEQUENCE [LARGE SCALE GENOMIC DNA]</scope>
    <source>
        <strain evidence="1 3">Z7542</strain>
        <strain evidence="2 4">Z7574</strain>
    </source>
</reference>
<dbReference type="EMBL" id="LXHE01000013">
    <property type="protein sequence ID" value="OAV00611.1"/>
    <property type="molecule type" value="Genomic_DNA"/>
</dbReference>
<evidence type="ECO:0000313" key="4">
    <source>
        <dbReference type="Proteomes" id="UP000078446"/>
    </source>
</evidence>
<comment type="caution">
    <text evidence="1">The sequence shown here is derived from an EMBL/GenBank/DDBJ whole genome shotgun (WGS) entry which is preliminary data.</text>
</comment>
<dbReference type="Proteomes" id="UP000078228">
    <property type="component" value="Unassembled WGS sequence"/>
</dbReference>
<dbReference type="EMBL" id="LXHC01000022">
    <property type="protein sequence ID" value="OAU95601.1"/>
    <property type="molecule type" value="Genomic_DNA"/>
</dbReference>
<organism evidence="1 3">
    <name type="scientific">Moraxella catarrhalis</name>
    <name type="common">Branhamella catarrhalis</name>
    <dbReference type="NCBI Taxonomy" id="480"/>
    <lineage>
        <taxon>Bacteria</taxon>
        <taxon>Pseudomonadati</taxon>
        <taxon>Pseudomonadota</taxon>
        <taxon>Gammaproteobacteria</taxon>
        <taxon>Moraxellales</taxon>
        <taxon>Moraxellaceae</taxon>
        <taxon>Moraxella</taxon>
    </lineage>
</organism>
<gene>
    <name evidence="2" type="ORF">AO382_1344</name>
    <name evidence="1" type="ORF">AO384_1207</name>
</gene>
<name>A0A198UGS0_MORCA</name>
<keyword evidence="3" id="KW-1185">Reference proteome</keyword>
<dbReference type="Proteomes" id="UP000078446">
    <property type="component" value="Unassembled WGS sequence"/>
</dbReference>
<accession>A0A198UGS0</accession>
<protein>
    <submittedName>
        <fullName evidence="1">Uncharacterized protein</fullName>
    </submittedName>
</protein>
<sequence>MIVHDRTRLIGLPFDIYGFILYSPNEPLYCCSSILKFFKIF</sequence>